<dbReference type="Pfam" id="PF00041">
    <property type="entry name" value="fn3"/>
    <property type="match status" value="1"/>
</dbReference>
<dbReference type="Proteomes" id="UP000008743">
    <property type="component" value="Unassembled WGS sequence"/>
</dbReference>
<feature type="transmembrane region" description="Helical" evidence="2">
    <location>
        <begin position="574"/>
        <end position="597"/>
    </location>
</feature>
<dbReference type="InterPro" id="IPR003961">
    <property type="entry name" value="FN3_dom"/>
</dbReference>
<dbReference type="InterPro" id="IPR013783">
    <property type="entry name" value="Ig-like_fold"/>
</dbReference>
<dbReference type="InterPro" id="IPR032675">
    <property type="entry name" value="LRR_dom_sf"/>
</dbReference>
<dbReference type="PROSITE" id="PS50853">
    <property type="entry name" value="FN3"/>
    <property type="match status" value="1"/>
</dbReference>
<keyword evidence="5" id="KW-1185">Reference proteome</keyword>
<keyword evidence="2" id="KW-1133">Transmembrane helix</keyword>
<accession>A0A0D2VUT0</accession>
<evidence type="ECO:0000256" key="1">
    <source>
        <dbReference type="SAM" id="MobiDB-lite"/>
    </source>
</evidence>
<dbReference type="SUPFAM" id="SSF52047">
    <property type="entry name" value="RNI-like"/>
    <property type="match status" value="1"/>
</dbReference>
<dbReference type="EMBL" id="KE346368">
    <property type="protein sequence ID" value="KJE95122.1"/>
    <property type="molecule type" value="Genomic_DNA"/>
</dbReference>
<name>A0A0D2VUT0_CAPO3</name>
<evidence type="ECO:0000256" key="2">
    <source>
        <dbReference type="SAM" id="Phobius"/>
    </source>
</evidence>
<dbReference type="InParanoid" id="A0A0D2VUT0"/>
<feature type="region of interest" description="Disordered" evidence="1">
    <location>
        <begin position="673"/>
        <end position="714"/>
    </location>
</feature>
<protein>
    <recommendedName>
        <fullName evidence="3">Fibronectin type-III domain-containing protein</fullName>
    </recommendedName>
</protein>
<feature type="region of interest" description="Disordered" evidence="1">
    <location>
        <begin position="736"/>
        <end position="780"/>
    </location>
</feature>
<dbReference type="SUPFAM" id="SSF49265">
    <property type="entry name" value="Fibronectin type III"/>
    <property type="match status" value="1"/>
</dbReference>
<dbReference type="PhylomeDB" id="A0A0D2VUT0"/>
<feature type="domain" description="Fibronectin type-III" evidence="3">
    <location>
        <begin position="447"/>
        <end position="553"/>
    </location>
</feature>
<keyword evidence="2" id="KW-0812">Transmembrane</keyword>
<proteinExistence type="predicted"/>
<feature type="compositionally biased region" description="Polar residues" evidence="1">
    <location>
        <begin position="755"/>
        <end position="764"/>
    </location>
</feature>
<dbReference type="CDD" id="cd00063">
    <property type="entry name" value="FN3"/>
    <property type="match status" value="1"/>
</dbReference>
<reference evidence="5" key="1">
    <citation type="submission" date="2011-02" db="EMBL/GenBank/DDBJ databases">
        <title>The Genome Sequence of Capsaspora owczarzaki ATCC 30864.</title>
        <authorList>
            <person name="Russ C."/>
            <person name="Cuomo C."/>
            <person name="Burger G."/>
            <person name="Gray M.W."/>
            <person name="Holland P.W.H."/>
            <person name="King N."/>
            <person name="Lang F.B.F."/>
            <person name="Roger A.J."/>
            <person name="Ruiz-Trillo I."/>
            <person name="Young S.K."/>
            <person name="Zeng Q."/>
            <person name="Gargeya S."/>
            <person name="Alvarado L."/>
            <person name="Berlin A."/>
            <person name="Chapman S.B."/>
            <person name="Chen Z."/>
            <person name="Freedman E."/>
            <person name="Gellesch M."/>
            <person name="Goldberg J."/>
            <person name="Griggs A."/>
            <person name="Gujja S."/>
            <person name="Heilman E."/>
            <person name="Heiman D."/>
            <person name="Howarth C."/>
            <person name="Mehta T."/>
            <person name="Neiman D."/>
            <person name="Pearson M."/>
            <person name="Roberts A."/>
            <person name="Saif S."/>
            <person name="Shea T."/>
            <person name="Shenoy N."/>
            <person name="Sisk P."/>
            <person name="Stolte C."/>
            <person name="Sykes S."/>
            <person name="White J."/>
            <person name="Yandava C."/>
            <person name="Haas B."/>
            <person name="Nusbaum C."/>
            <person name="Birren B."/>
        </authorList>
    </citation>
    <scope>NUCLEOTIDE SEQUENCE</scope>
    <source>
        <strain evidence="5">ATCC 30864</strain>
    </source>
</reference>
<evidence type="ECO:0000313" key="5">
    <source>
        <dbReference type="Proteomes" id="UP000008743"/>
    </source>
</evidence>
<sequence>MSVLEQRMDYLRIQYLGDSYSFPNLVSANWLYVTSSEQTVTFPNLATVDKLDIGDPTSSDSISLMFPALSTVASAYSVSFSAVRAQFSHAGLTTIGTLTTTNKLTSLVLPDVVSVASFNATALATLTAGSLQSIGSLTFPAGAVMATLTLPSLQTITTLSLGSSALTTVTLPTLASVGSFTVQTGAGLTSLTLPKLQTITTLSLGSAALTSLTMATLTSVGSFTVQTGAGLSALTLPKLQTITTLSLGSAALTTLALDTLTSVGSFAVPTGAGLTALTLPKLQTVTTFNLGSSALTSLTMVTLASAGTFTVSASAGLKSLILTNLRTVSTLTLGAPTVQTLDLSGLQTAGTLTFQQTATDFITMPDLAQVANLAIVNTKLTHVQSIGSNGLSITNSLQITDNLNLCGLSFVYAKWTLPSGSAAVNIADNRGNLLAGAAQDCLAVNFPLPPLTLTKIQATNVSVTLNTVQMLDTSGPVRQYQLSYRRSTDAAFISTQTVAYNGDTSLLYKPGNSRQIRWNITALEPETAYYFEVKATIGAPPSSGQRFLTTSLNVTTLSNSGNPNTSAQSSGADMVPIGAGVGGGIAFLLIVIIVLVVSRRRNRSSVQTRDSTMELASNPISKNSANTAIYSSVAKPVKPTKPTASKAAESLYAPVAADSMYAPVADATDVYQLPSDQRNNGDGDLYSAVEGGYASPPGANDDESNYAAPFDPKAPQKATHTGFAVYAAPVDSAQAAGSTYAAPVDADTSGPESYESPQAPSSAATPGAMPVYAKPNKGPR</sequence>
<gene>
    <name evidence="4" type="ORF">CAOG_005608</name>
</gene>
<evidence type="ECO:0000313" key="4">
    <source>
        <dbReference type="EMBL" id="KJE95122.1"/>
    </source>
</evidence>
<dbReference type="Gene3D" id="2.60.40.10">
    <property type="entry name" value="Immunoglobulins"/>
    <property type="match status" value="1"/>
</dbReference>
<dbReference type="InterPro" id="IPR036116">
    <property type="entry name" value="FN3_sf"/>
</dbReference>
<dbReference type="Gene3D" id="3.80.10.10">
    <property type="entry name" value="Ribonuclease Inhibitor"/>
    <property type="match status" value="1"/>
</dbReference>
<dbReference type="AlphaFoldDB" id="A0A0D2VUT0"/>
<keyword evidence="2" id="KW-0472">Membrane</keyword>
<evidence type="ECO:0000259" key="3">
    <source>
        <dbReference type="PROSITE" id="PS50853"/>
    </source>
</evidence>
<organism evidence="4 5">
    <name type="scientific">Capsaspora owczarzaki (strain ATCC 30864)</name>
    <dbReference type="NCBI Taxonomy" id="595528"/>
    <lineage>
        <taxon>Eukaryota</taxon>
        <taxon>Filasterea</taxon>
        <taxon>Capsaspora</taxon>
    </lineage>
</organism>